<dbReference type="PANTHER" id="PTHR45913:SF5">
    <property type="entry name" value="GENERAL TRANSCRIPTION FACTOR II-I REPEAT DOMAIN-CONTAINING PROTEIN 2A-LIKE PROTEIN"/>
    <property type="match status" value="1"/>
</dbReference>
<sequence>TEQSKSEKRKYEVRIFNNNWTLSYLFTDLNGKPLCLVCGITIAVMKEFNLRRHYDSHHKEKFEKFEGQARNEEVKKLMLQLKKQQSCFVKPQQIRDGAVKASYVIANEIAIASKPFTEGEFVKKCILLAAENICPEKRSDLNSISLSRNTVAERISELATDLDNQLKEKVKQFVAVSLAIFIRGVNASLDITEEFLQLVPLLNTTTSDDIFCAVQDALDKIGLDWSRVVSLATDGAPAMIGKKSGAATKI</sequence>
<dbReference type="Pfam" id="PF18658">
    <property type="entry name" value="zf-C2H2_12"/>
    <property type="match status" value="1"/>
</dbReference>
<dbReference type="InterPro" id="IPR040647">
    <property type="entry name" value="SPIN-DOC_Znf-C2H2"/>
</dbReference>
<name>A0AAG5DR17_ANOAO</name>
<reference evidence="2" key="1">
    <citation type="submission" date="2024-04" db="UniProtKB">
        <authorList>
            <consortium name="EnsemblMetazoa"/>
        </authorList>
    </citation>
    <scope>IDENTIFICATION</scope>
    <source>
        <strain evidence="2">EBRO</strain>
    </source>
</reference>
<dbReference type="Proteomes" id="UP000075880">
    <property type="component" value="Unassembled WGS sequence"/>
</dbReference>
<feature type="domain" description="SPIN-DOC-like zinc-finger" evidence="1">
    <location>
        <begin position="18"/>
        <end position="62"/>
    </location>
</feature>
<dbReference type="AlphaFoldDB" id="A0AAG5DR17"/>
<evidence type="ECO:0000313" key="3">
    <source>
        <dbReference type="Proteomes" id="UP000075880"/>
    </source>
</evidence>
<accession>A0AAG5DR17</accession>
<protein>
    <recommendedName>
        <fullName evidence="1">SPIN-DOC-like zinc-finger domain-containing protein</fullName>
    </recommendedName>
</protein>
<keyword evidence="3" id="KW-1185">Reference proteome</keyword>
<dbReference type="PANTHER" id="PTHR45913">
    <property type="entry name" value="EPM2A-INTERACTING PROTEIN 1"/>
    <property type="match status" value="1"/>
</dbReference>
<evidence type="ECO:0000313" key="2">
    <source>
        <dbReference type="EnsemblMetazoa" id="ENSAATROPP013043"/>
    </source>
</evidence>
<dbReference type="EnsemblMetazoa" id="ENSAATROPT014306">
    <property type="protein sequence ID" value="ENSAATROPP013043"/>
    <property type="gene ID" value="ENSAATROPG011605"/>
</dbReference>
<proteinExistence type="predicted"/>
<evidence type="ECO:0000259" key="1">
    <source>
        <dbReference type="Pfam" id="PF18658"/>
    </source>
</evidence>
<organism evidence="2 3">
    <name type="scientific">Anopheles atroparvus</name>
    <name type="common">European mosquito</name>
    <dbReference type="NCBI Taxonomy" id="41427"/>
    <lineage>
        <taxon>Eukaryota</taxon>
        <taxon>Metazoa</taxon>
        <taxon>Ecdysozoa</taxon>
        <taxon>Arthropoda</taxon>
        <taxon>Hexapoda</taxon>
        <taxon>Insecta</taxon>
        <taxon>Pterygota</taxon>
        <taxon>Neoptera</taxon>
        <taxon>Endopterygota</taxon>
        <taxon>Diptera</taxon>
        <taxon>Nematocera</taxon>
        <taxon>Culicoidea</taxon>
        <taxon>Culicidae</taxon>
        <taxon>Anophelinae</taxon>
        <taxon>Anopheles</taxon>
    </lineage>
</organism>